<dbReference type="Gene3D" id="3.40.50.300">
    <property type="entry name" value="P-loop containing nucleotide triphosphate hydrolases"/>
    <property type="match status" value="1"/>
</dbReference>
<comment type="caution">
    <text evidence="20">The sequence shown here is derived from an EMBL/GenBank/DDBJ whole genome shotgun (WGS) entry which is preliminary data.</text>
</comment>
<evidence type="ECO:0000256" key="10">
    <source>
        <dbReference type="ARBA" id="ARBA00022573"/>
    </source>
</evidence>
<dbReference type="OrthoDB" id="9799422at2"/>
<comment type="function">
    <text evidence="4">Catalyzes ATP-dependent phosphorylation of adenosylcobinamide and addition of GMP to adenosylcobinamide phosphate.</text>
</comment>
<accession>A0A419V367</accession>
<dbReference type="GO" id="GO:0043752">
    <property type="term" value="F:adenosylcobinamide kinase activity"/>
    <property type="evidence" value="ECO:0007669"/>
    <property type="project" value="UniProtKB-EC"/>
</dbReference>
<keyword evidence="21" id="KW-1185">Reference proteome</keyword>
<comment type="pathway">
    <text evidence="5">Cofactor biosynthesis; adenosylcobalamin biosynthesis; adenosylcobalamin from cob(II)yrinate a,c-diamide: step 6/7.</text>
</comment>
<evidence type="ECO:0000313" key="21">
    <source>
        <dbReference type="Proteomes" id="UP000285120"/>
    </source>
</evidence>
<dbReference type="EC" id="2.7.7.62" evidence="9"/>
<feature type="binding site" evidence="19">
    <location>
        <begin position="33"/>
        <end position="35"/>
    </location>
    <ligand>
        <name>GTP</name>
        <dbReference type="ChEBI" id="CHEBI:37565"/>
    </ligand>
</feature>
<comment type="catalytic activity">
    <reaction evidence="1">
        <text>adenosylcob(III)inamide + ATP = adenosylcob(III)inamide phosphate + ADP + H(+)</text>
        <dbReference type="Rhea" id="RHEA:15769"/>
        <dbReference type="ChEBI" id="CHEBI:2480"/>
        <dbReference type="ChEBI" id="CHEBI:15378"/>
        <dbReference type="ChEBI" id="CHEBI:30616"/>
        <dbReference type="ChEBI" id="CHEBI:58502"/>
        <dbReference type="ChEBI" id="CHEBI:456216"/>
        <dbReference type="EC" id="2.7.1.156"/>
    </reaction>
</comment>
<feature type="binding site" evidence="19">
    <location>
        <position position="64"/>
    </location>
    <ligand>
        <name>GTP</name>
        <dbReference type="ChEBI" id="CHEBI:37565"/>
    </ligand>
</feature>
<comment type="pathway">
    <text evidence="6">Cofactor biosynthesis; adenosylcobalamin biosynthesis; adenosylcobalamin from cob(II)yrinate a,c-diamide: step 5/7.</text>
</comment>
<dbReference type="PIRSF" id="PIRSF006135">
    <property type="entry name" value="CobU"/>
    <property type="match status" value="1"/>
</dbReference>
<dbReference type="AlphaFoldDB" id="A0A419V367"/>
<feature type="active site" description="GMP-histidine intermediate" evidence="18">
    <location>
        <position position="49"/>
    </location>
</feature>
<protein>
    <recommendedName>
        <fullName evidence="16">Adenosylcobinamide kinase</fullName>
        <ecNumber evidence="8">2.7.1.156</ecNumber>
        <ecNumber evidence="9">2.7.7.62</ecNumber>
    </recommendedName>
    <alternativeName>
        <fullName evidence="17">Adenosylcobinamide-phosphate guanylyltransferase</fullName>
    </alternativeName>
</protein>
<evidence type="ECO:0000256" key="9">
    <source>
        <dbReference type="ARBA" id="ARBA00012523"/>
    </source>
</evidence>
<evidence type="ECO:0000256" key="11">
    <source>
        <dbReference type="ARBA" id="ARBA00022679"/>
    </source>
</evidence>
<keyword evidence="14" id="KW-0067">ATP-binding</keyword>
<evidence type="ECO:0000256" key="19">
    <source>
        <dbReference type="PIRSR" id="PIRSR006135-2"/>
    </source>
</evidence>
<evidence type="ECO:0000256" key="13">
    <source>
        <dbReference type="ARBA" id="ARBA00022777"/>
    </source>
</evidence>
<proteinExistence type="inferred from homology"/>
<dbReference type="GO" id="GO:0005525">
    <property type="term" value="F:GTP binding"/>
    <property type="evidence" value="ECO:0007669"/>
    <property type="project" value="UniProtKB-KW"/>
</dbReference>
<comment type="similarity">
    <text evidence="7">Belongs to the CobU/CobP family.</text>
</comment>
<evidence type="ECO:0000256" key="6">
    <source>
        <dbReference type="ARBA" id="ARBA00005159"/>
    </source>
</evidence>
<evidence type="ECO:0000256" key="15">
    <source>
        <dbReference type="ARBA" id="ARBA00023134"/>
    </source>
</evidence>
<evidence type="ECO:0000256" key="17">
    <source>
        <dbReference type="ARBA" id="ARBA00030571"/>
    </source>
</evidence>
<feature type="binding site" evidence="19">
    <location>
        <position position="85"/>
    </location>
    <ligand>
        <name>GTP</name>
        <dbReference type="ChEBI" id="CHEBI:37565"/>
    </ligand>
</feature>
<dbReference type="InterPro" id="IPR003203">
    <property type="entry name" value="CobU/CobP"/>
</dbReference>
<dbReference type="UniPathway" id="UPA00148">
    <property type="reaction ID" value="UER00236"/>
</dbReference>
<keyword evidence="11 20" id="KW-0808">Transferase</keyword>
<dbReference type="PANTHER" id="PTHR34848">
    <property type="match status" value="1"/>
</dbReference>
<dbReference type="EC" id="2.7.1.156" evidence="8"/>
<keyword evidence="10" id="KW-0169">Cobalamin biosynthesis</keyword>
<gene>
    <name evidence="20" type="ORF">ATL39_2088</name>
</gene>
<dbReference type="InterPro" id="IPR027417">
    <property type="entry name" value="P-loop_NTPase"/>
</dbReference>
<evidence type="ECO:0000256" key="2">
    <source>
        <dbReference type="ARBA" id="ARBA00000711"/>
    </source>
</evidence>
<evidence type="ECO:0000256" key="5">
    <source>
        <dbReference type="ARBA" id="ARBA00004692"/>
    </source>
</evidence>
<keyword evidence="15 19" id="KW-0342">GTP-binding</keyword>
<evidence type="ECO:0000256" key="8">
    <source>
        <dbReference type="ARBA" id="ARBA00012016"/>
    </source>
</evidence>
<dbReference type="PANTHER" id="PTHR34848:SF1">
    <property type="entry name" value="BIFUNCTIONAL ADENOSYLCOBALAMIN BIOSYNTHESIS PROTEIN COBU"/>
    <property type="match status" value="1"/>
</dbReference>
<evidence type="ECO:0000256" key="3">
    <source>
        <dbReference type="ARBA" id="ARBA00001522"/>
    </source>
</evidence>
<evidence type="ECO:0000313" key="20">
    <source>
        <dbReference type="EMBL" id="RKD72892.1"/>
    </source>
</evidence>
<reference evidence="20 21" key="1">
    <citation type="submission" date="2018-09" db="EMBL/GenBank/DDBJ databases">
        <title>Genomic Encyclopedia of Archaeal and Bacterial Type Strains, Phase II (KMG-II): from individual species to whole genera.</title>
        <authorList>
            <person name="Goeker M."/>
        </authorList>
    </citation>
    <scope>NUCLEOTIDE SEQUENCE [LARGE SCALE GENOMIC DNA]</scope>
    <source>
        <strain evidence="20 21">DSM 17008</strain>
    </source>
</reference>
<dbReference type="GO" id="GO:0009236">
    <property type="term" value="P:cobalamin biosynthetic process"/>
    <property type="evidence" value="ECO:0007669"/>
    <property type="project" value="UniProtKB-UniPathway"/>
</dbReference>
<name>A0A419V367_9BACL</name>
<dbReference type="Proteomes" id="UP000285120">
    <property type="component" value="Unassembled WGS sequence"/>
</dbReference>
<evidence type="ECO:0000256" key="18">
    <source>
        <dbReference type="PIRSR" id="PIRSR006135-1"/>
    </source>
</evidence>
<dbReference type="RefSeq" id="WP_120193287.1">
    <property type="nucleotide sequence ID" value="NZ_RAPK01000009.1"/>
</dbReference>
<dbReference type="SUPFAM" id="SSF52540">
    <property type="entry name" value="P-loop containing nucleoside triphosphate hydrolases"/>
    <property type="match status" value="1"/>
</dbReference>
<dbReference type="EMBL" id="RAPK01000009">
    <property type="protein sequence ID" value="RKD72892.1"/>
    <property type="molecule type" value="Genomic_DNA"/>
</dbReference>
<dbReference type="GO" id="GO:0008820">
    <property type="term" value="F:cobinamide phosphate guanylyltransferase activity"/>
    <property type="evidence" value="ECO:0007669"/>
    <property type="project" value="UniProtKB-EC"/>
</dbReference>
<evidence type="ECO:0000256" key="16">
    <source>
        <dbReference type="ARBA" id="ARBA00029570"/>
    </source>
</evidence>
<organism evidence="20 21">
    <name type="scientific">Sinobaca qinghaiensis</name>
    <dbReference type="NCBI Taxonomy" id="342944"/>
    <lineage>
        <taxon>Bacteria</taxon>
        <taxon>Bacillati</taxon>
        <taxon>Bacillota</taxon>
        <taxon>Bacilli</taxon>
        <taxon>Bacillales</taxon>
        <taxon>Sporolactobacillaceae</taxon>
        <taxon>Sinobaca</taxon>
    </lineage>
</organism>
<sequence>MLIFIEGGAKSGKTSFAEHFIQQRQGGRKVYLAAADPQDAEMSRRINSHQCKRQNAREQWVTIEQPYDLMRCIEQVQAGDHVLLDCLTTWLSNEMFSSGSWHVQMGPALMLEALSNLQKKTATLLVVSSDISHQSAGHPDMIQFLKVQGRLSSQIVKRADLAGMVNYGCLRSMKGEWQ</sequence>
<evidence type="ECO:0000256" key="4">
    <source>
        <dbReference type="ARBA" id="ARBA00003889"/>
    </source>
</evidence>
<evidence type="ECO:0000256" key="14">
    <source>
        <dbReference type="ARBA" id="ARBA00022840"/>
    </source>
</evidence>
<dbReference type="Pfam" id="PF02283">
    <property type="entry name" value="CobU"/>
    <property type="match status" value="1"/>
</dbReference>
<keyword evidence="12 19" id="KW-0547">Nucleotide-binding</keyword>
<dbReference type="GO" id="GO:0005524">
    <property type="term" value="F:ATP binding"/>
    <property type="evidence" value="ECO:0007669"/>
    <property type="project" value="UniProtKB-KW"/>
</dbReference>
<comment type="catalytic activity">
    <reaction evidence="2">
        <text>adenosylcob(III)inamide phosphate + GTP + H(+) = adenosylcob(III)inamide-GDP + diphosphate</text>
        <dbReference type="Rhea" id="RHEA:22712"/>
        <dbReference type="ChEBI" id="CHEBI:15378"/>
        <dbReference type="ChEBI" id="CHEBI:33019"/>
        <dbReference type="ChEBI" id="CHEBI:37565"/>
        <dbReference type="ChEBI" id="CHEBI:58502"/>
        <dbReference type="ChEBI" id="CHEBI:60487"/>
        <dbReference type="EC" id="2.7.7.62"/>
    </reaction>
</comment>
<keyword evidence="20" id="KW-0548">Nucleotidyltransferase</keyword>
<evidence type="ECO:0000256" key="12">
    <source>
        <dbReference type="ARBA" id="ARBA00022741"/>
    </source>
</evidence>
<evidence type="ECO:0000256" key="7">
    <source>
        <dbReference type="ARBA" id="ARBA00007490"/>
    </source>
</evidence>
<keyword evidence="13 20" id="KW-0418">Kinase</keyword>
<comment type="catalytic activity">
    <reaction evidence="3">
        <text>adenosylcob(III)inamide + GTP = adenosylcob(III)inamide phosphate + GDP + H(+)</text>
        <dbReference type="Rhea" id="RHEA:15765"/>
        <dbReference type="ChEBI" id="CHEBI:2480"/>
        <dbReference type="ChEBI" id="CHEBI:15378"/>
        <dbReference type="ChEBI" id="CHEBI:37565"/>
        <dbReference type="ChEBI" id="CHEBI:58189"/>
        <dbReference type="ChEBI" id="CHEBI:58502"/>
        <dbReference type="EC" id="2.7.1.156"/>
    </reaction>
</comment>
<evidence type="ECO:0000256" key="1">
    <source>
        <dbReference type="ARBA" id="ARBA00000312"/>
    </source>
</evidence>